<sequence length="189" mass="20012">MALTPAEMDAAVIANLAARTGKDINRWIGLLENAPPFAKPAAAVAWLKVEHGLGQVTAQIIVRKWKDRGRADPEGDPVVAVLGECAGVLFLEIVSALAADVPNLQIMPRKNYVGLGTPIQFAVAARPRSSATLLCLGLVAQDKDLAPLPEAPRLGGSDRFKLLLDIASEDDIETALAHLRAAASGERVR</sequence>
<evidence type="ECO:0000313" key="2">
    <source>
        <dbReference type="Proteomes" id="UP000308530"/>
    </source>
</evidence>
<organism evidence="1 2">
    <name type="scientific">Peteryoungia desertarenae</name>
    <dbReference type="NCBI Taxonomy" id="1813451"/>
    <lineage>
        <taxon>Bacteria</taxon>
        <taxon>Pseudomonadati</taxon>
        <taxon>Pseudomonadota</taxon>
        <taxon>Alphaproteobacteria</taxon>
        <taxon>Hyphomicrobiales</taxon>
        <taxon>Rhizobiaceae</taxon>
        <taxon>Peteryoungia</taxon>
    </lineage>
</organism>
<accession>A0ABX6QQA8</accession>
<dbReference type="Pfam" id="PF14117">
    <property type="entry name" value="DUF4287"/>
    <property type="match status" value="1"/>
</dbReference>
<name>A0ABX6QQA8_9HYPH</name>
<dbReference type="EMBL" id="CP058350">
    <property type="protein sequence ID" value="QLF70486.1"/>
    <property type="molecule type" value="Genomic_DNA"/>
</dbReference>
<protein>
    <submittedName>
        <fullName evidence="1">DUF4287 domain-containing protein</fullName>
    </submittedName>
</protein>
<reference evidence="1 2" key="1">
    <citation type="submission" date="2020-06" db="EMBL/GenBank/DDBJ databases">
        <title>Genome sequence of Rhizobium sp strain ADMK78.</title>
        <authorList>
            <person name="Rahi P."/>
        </authorList>
    </citation>
    <scope>NUCLEOTIDE SEQUENCE [LARGE SCALE GENOMIC DNA]</scope>
    <source>
        <strain evidence="1 2">ADMK78</strain>
    </source>
</reference>
<dbReference type="RefSeq" id="WP_138286039.1">
    <property type="nucleotide sequence ID" value="NZ_CP058350.1"/>
</dbReference>
<gene>
    <name evidence="1" type="ORF">FE840_013610</name>
</gene>
<dbReference type="Proteomes" id="UP000308530">
    <property type="component" value="Chromosome"/>
</dbReference>
<keyword evidence="2" id="KW-1185">Reference proteome</keyword>
<evidence type="ECO:0000313" key="1">
    <source>
        <dbReference type="EMBL" id="QLF70486.1"/>
    </source>
</evidence>
<proteinExistence type="predicted"/>
<dbReference type="InterPro" id="IPR025629">
    <property type="entry name" value="DUF4287"/>
</dbReference>